<organism evidence="2 3">
    <name type="scientific">Sporothrix stenoceras</name>
    <dbReference type="NCBI Taxonomy" id="5173"/>
    <lineage>
        <taxon>Eukaryota</taxon>
        <taxon>Fungi</taxon>
        <taxon>Dikarya</taxon>
        <taxon>Ascomycota</taxon>
        <taxon>Pezizomycotina</taxon>
        <taxon>Sordariomycetes</taxon>
        <taxon>Sordariomycetidae</taxon>
        <taxon>Ophiostomatales</taxon>
        <taxon>Ophiostomataceae</taxon>
        <taxon>Sporothrix</taxon>
    </lineage>
</organism>
<evidence type="ECO:0000256" key="1">
    <source>
        <dbReference type="SAM" id="MobiDB-lite"/>
    </source>
</evidence>
<accession>A0ABR3ZV84</accession>
<sequence length="1207" mass="132857">MDPSSSADKGKGKKRALPLDLQDIATAIQNLPGDSSALLPTPAPFAQSFLQAGAAPSGSSSSSNFASSSTSAVPMQIDSTQETLKPAQLSSLKLQQAVNRATHRNARRVRRDIVRGRYTTQNITGVVQEGTMLHQDWNKLNDEMPGKDKDQQYHELDQAWTGLNMAPIVFPHDWPGFSFNNINHGSVQILTRSLPDIHFGDSQQSRSFAACDPGVITSWTKYYKAIVSTPSGGHNADKNNFAMMPARPMQVLQPRRQRQLGEKRRMAEQQQEPTSPASKRRLISRAVSLGQLPAQNDEKNDGAVQFQHLPLPSRSSSAHAAPTTSSQEIDSQQSPQPVATSVKFDLLSSVSSCLDIVLHVCKFLDLNGILALCSVSRVFKATFDNDLEGNVMRMARQFASAETIGAFDWRLYTKVSIPLPIHVEENAQFDWSAQPPQRAPTLRYVNMLVSRERKARDIVAALARAGFRLPRTMAMSAVKKMWLLMDIPTNQGRMDMLQNEKLFTDADLLMIQMFHVKLVLLFHDPVRGPFRPPVDMLTEAGTMAIQQMPGVEVDTNGDLLVSEEGTAAAAALILHQQQQLPAEHILVETLLGQRSFEVLWKFLRRKQYRTVREALELKVRYDFVPPAALATAAGHQAGLHLNANEHDVAQILSSMATTEAASVPGVAIPRSLETLLDLGVFDLDLDASNAAGGATVDQATFNAQRTGNDNNFGDFSSSLDFNADSSFGFDQPSASTQEQKRNALDDIIQTVPAWEMGIGHLEGWGQGTQHLLRPDELAPLEAARRVRVHPDEHVDLDSHVPYMGVWGNRDFATGENILPTLGELYISDIEGNQSDARSNDDDDKENIDVTSGEHMGAVALVDKDFAEVMFPVTEFRLEEQCGNVTLHKTEWKPYHTLKSRWSTLSLQEKIDVWWENHQERLWRQSWTQRGDNDQRAISSNVNNNVDDVSYTQPDDMPNEADGEADEAYNIGSDFDEDMLDDDYDSDDELDDDDDNQSGGGRQGITSASSSQQPNFPGTSPPSTPAAPVIPLPESAQNLSRRHKGLLRSCIRWALNEQDEVDAALLAQADMEYEEEEMQHWDEFMMAAVAAGNTLFGGSIGGGDDLGMEDGDDFDSDSNDDHIPTTPVPNPEEVLAPEFGGLGDVVRLMHQVQEAVALANEAMEAACSGDPNIASMAGMRVPDLVTEAKHLKSQLAAVLQGEVFAIEV</sequence>
<proteinExistence type="predicted"/>
<feature type="compositionally biased region" description="Acidic residues" evidence="1">
    <location>
        <begin position="973"/>
        <end position="995"/>
    </location>
</feature>
<feature type="region of interest" description="Disordered" evidence="1">
    <location>
        <begin position="927"/>
        <end position="1030"/>
    </location>
</feature>
<feature type="compositionally biased region" description="Polar residues" evidence="1">
    <location>
        <begin position="327"/>
        <end position="336"/>
    </location>
</feature>
<dbReference type="EMBL" id="JAWCUI010000002">
    <property type="protein sequence ID" value="KAL1903184.1"/>
    <property type="molecule type" value="Genomic_DNA"/>
</dbReference>
<gene>
    <name evidence="2" type="ORF">Sste5346_000469</name>
</gene>
<name>A0ABR3ZV84_9PEZI</name>
<evidence type="ECO:0000313" key="3">
    <source>
        <dbReference type="Proteomes" id="UP001583186"/>
    </source>
</evidence>
<evidence type="ECO:0008006" key="4">
    <source>
        <dbReference type="Google" id="ProtNLM"/>
    </source>
</evidence>
<feature type="compositionally biased region" description="Acidic residues" evidence="1">
    <location>
        <begin position="956"/>
        <end position="966"/>
    </location>
</feature>
<feature type="compositionally biased region" description="Acidic residues" evidence="1">
    <location>
        <begin position="1105"/>
        <end position="1117"/>
    </location>
</feature>
<feature type="compositionally biased region" description="Low complexity" evidence="1">
    <location>
        <begin position="938"/>
        <end position="949"/>
    </location>
</feature>
<feature type="region of interest" description="Disordered" evidence="1">
    <location>
        <begin position="312"/>
        <end position="336"/>
    </location>
</feature>
<feature type="region of interest" description="Disordered" evidence="1">
    <location>
        <begin position="1100"/>
        <end position="1129"/>
    </location>
</feature>
<feature type="compositionally biased region" description="Polar residues" evidence="1">
    <location>
        <begin position="268"/>
        <end position="277"/>
    </location>
</feature>
<comment type="caution">
    <text evidence="2">The sequence shown here is derived from an EMBL/GenBank/DDBJ whole genome shotgun (WGS) entry which is preliminary data.</text>
</comment>
<keyword evidence="3" id="KW-1185">Reference proteome</keyword>
<protein>
    <recommendedName>
        <fullName evidence="4">F-box domain-containing protein</fullName>
    </recommendedName>
</protein>
<feature type="compositionally biased region" description="Low complexity" evidence="1">
    <location>
        <begin position="312"/>
        <end position="326"/>
    </location>
</feature>
<feature type="region of interest" description="Disordered" evidence="1">
    <location>
        <begin position="233"/>
        <end position="282"/>
    </location>
</feature>
<evidence type="ECO:0000313" key="2">
    <source>
        <dbReference type="EMBL" id="KAL1903184.1"/>
    </source>
</evidence>
<reference evidence="2 3" key="1">
    <citation type="journal article" date="2024" name="IMA Fungus">
        <title>IMA Genome - F19 : A genome assembly and annotation guide to empower mycologists, including annotated draft genome sequences of Ceratocystis pirilliformis, Diaporthe australafricana, Fusarium ophioides, Paecilomyces lecythidis, and Sporothrix stenoceras.</title>
        <authorList>
            <person name="Aylward J."/>
            <person name="Wilson A.M."/>
            <person name="Visagie C.M."/>
            <person name="Spraker J."/>
            <person name="Barnes I."/>
            <person name="Buitendag C."/>
            <person name="Ceriani C."/>
            <person name="Del Mar Angel L."/>
            <person name="du Plessis D."/>
            <person name="Fuchs T."/>
            <person name="Gasser K."/>
            <person name="Kramer D."/>
            <person name="Li W."/>
            <person name="Munsamy K."/>
            <person name="Piso A."/>
            <person name="Price J.L."/>
            <person name="Sonnekus B."/>
            <person name="Thomas C."/>
            <person name="van der Nest A."/>
            <person name="van Dijk A."/>
            <person name="van Heerden A."/>
            <person name="van Vuuren N."/>
            <person name="Yilmaz N."/>
            <person name="Duong T.A."/>
            <person name="van der Merwe N.A."/>
            <person name="Wingfield M.J."/>
            <person name="Wingfield B.D."/>
        </authorList>
    </citation>
    <scope>NUCLEOTIDE SEQUENCE [LARGE SCALE GENOMIC DNA]</scope>
    <source>
        <strain evidence="2 3">CMW 5346</strain>
    </source>
</reference>
<feature type="compositionally biased region" description="Pro residues" evidence="1">
    <location>
        <begin position="1018"/>
        <end position="1030"/>
    </location>
</feature>
<dbReference type="Proteomes" id="UP001583186">
    <property type="component" value="Unassembled WGS sequence"/>
</dbReference>
<feature type="compositionally biased region" description="Polar residues" evidence="1">
    <location>
        <begin position="1003"/>
        <end position="1015"/>
    </location>
</feature>